<accession>A0A2G6K8J3</accession>
<evidence type="ECO:0000256" key="5">
    <source>
        <dbReference type="ARBA" id="ARBA00022989"/>
    </source>
</evidence>
<evidence type="ECO:0000313" key="10">
    <source>
        <dbReference type="Proteomes" id="UP000230914"/>
    </source>
</evidence>
<dbReference type="InterPro" id="IPR035906">
    <property type="entry name" value="MetI-like_sf"/>
</dbReference>
<evidence type="ECO:0000256" key="3">
    <source>
        <dbReference type="ARBA" id="ARBA00022475"/>
    </source>
</evidence>
<comment type="similarity">
    <text evidence="7">Belongs to the binding-protein-dependent transport system permease family.</text>
</comment>
<dbReference type="InterPro" id="IPR000515">
    <property type="entry name" value="MetI-like"/>
</dbReference>
<dbReference type="GO" id="GO:0055085">
    <property type="term" value="P:transmembrane transport"/>
    <property type="evidence" value="ECO:0007669"/>
    <property type="project" value="InterPro"/>
</dbReference>
<dbReference type="GO" id="GO:0005886">
    <property type="term" value="C:plasma membrane"/>
    <property type="evidence" value="ECO:0007669"/>
    <property type="project" value="UniProtKB-SubCell"/>
</dbReference>
<name>A0A2G6K8J3_9ACTN</name>
<feature type="domain" description="ABC transmembrane type-1" evidence="8">
    <location>
        <begin position="57"/>
        <end position="246"/>
    </location>
</feature>
<feature type="transmembrane region" description="Helical" evidence="7">
    <location>
        <begin position="61"/>
        <end position="83"/>
    </location>
</feature>
<feature type="transmembrane region" description="Helical" evidence="7">
    <location>
        <begin position="7"/>
        <end position="29"/>
    </location>
</feature>
<proteinExistence type="inferred from homology"/>
<keyword evidence="6 7" id="KW-0472">Membrane</keyword>
<organism evidence="9 10">
    <name type="scientific">Ilumatobacter coccineus</name>
    <dbReference type="NCBI Taxonomy" id="467094"/>
    <lineage>
        <taxon>Bacteria</taxon>
        <taxon>Bacillati</taxon>
        <taxon>Actinomycetota</taxon>
        <taxon>Acidimicrobiia</taxon>
        <taxon>Acidimicrobiales</taxon>
        <taxon>Ilumatobacteraceae</taxon>
        <taxon>Ilumatobacter</taxon>
    </lineage>
</organism>
<evidence type="ECO:0000256" key="7">
    <source>
        <dbReference type="RuleBase" id="RU363032"/>
    </source>
</evidence>
<comment type="caution">
    <text evidence="9">The sequence shown here is derived from an EMBL/GenBank/DDBJ whole genome shotgun (WGS) entry which is preliminary data.</text>
</comment>
<gene>
    <name evidence="9" type="ORF">CSA55_04360</name>
</gene>
<dbReference type="SUPFAM" id="SSF161098">
    <property type="entry name" value="MetI-like"/>
    <property type="match status" value="1"/>
</dbReference>
<dbReference type="EMBL" id="PDSL01000056">
    <property type="protein sequence ID" value="PIE32016.1"/>
    <property type="molecule type" value="Genomic_DNA"/>
</dbReference>
<evidence type="ECO:0000256" key="1">
    <source>
        <dbReference type="ARBA" id="ARBA00004651"/>
    </source>
</evidence>
<evidence type="ECO:0000259" key="8">
    <source>
        <dbReference type="PROSITE" id="PS50928"/>
    </source>
</evidence>
<evidence type="ECO:0000256" key="6">
    <source>
        <dbReference type="ARBA" id="ARBA00023136"/>
    </source>
</evidence>
<dbReference type="AlphaFoldDB" id="A0A2G6K8J3"/>
<reference evidence="9 10" key="1">
    <citation type="submission" date="2017-10" db="EMBL/GenBank/DDBJ databases">
        <title>Novel microbial diversity and functional potential in the marine mammal oral microbiome.</title>
        <authorList>
            <person name="Dudek N.K."/>
            <person name="Sun C.L."/>
            <person name="Burstein D."/>
            <person name="Kantor R.S."/>
            <person name="Aliaga Goltsman D.S."/>
            <person name="Bik E.M."/>
            <person name="Thomas B.C."/>
            <person name="Banfield J.F."/>
            <person name="Relman D.A."/>
        </authorList>
    </citation>
    <scope>NUCLEOTIDE SEQUENCE [LARGE SCALE GENOMIC DNA]</scope>
    <source>
        <strain evidence="9">DOLJORAL78_61_10</strain>
    </source>
</reference>
<evidence type="ECO:0000256" key="2">
    <source>
        <dbReference type="ARBA" id="ARBA00022448"/>
    </source>
</evidence>
<dbReference type="PANTHER" id="PTHR30151:SF41">
    <property type="entry name" value="ABC TRANSPORTER PERMEASE PROTEIN"/>
    <property type="match status" value="1"/>
</dbReference>
<keyword evidence="5 7" id="KW-1133">Transmembrane helix</keyword>
<dbReference type="Proteomes" id="UP000230914">
    <property type="component" value="Unassembled WGS sequence"/>
</dbReference>
<protein>
    <recommendedName>
        <fullName evidence="8">ABC transmembrane type-1 domain-containing protein</fullName>
    </recommendedName>
</protein>
<keyword evidence="3" id="KW-1003">Cell membrane</keyword>
<evidence type="ECO:0000256" key="4">
    <source>
        <dbReference type="ARBA" id="ARBA00022692"/>
    </source>
</evidence>
<feature type="transmembrane region" description="Helical" evidence="7">
    <location>
        <begin position="220"/>
        <end position="242"/>
    </location>
</feature>
<comment type="subcellular location">
    <subcellularLocation>
        <location evidence="1 7">Cell membrane</location>
        <topology evidence="1 7">Multi-pass membrane protein</topology>
    </subcellularLocation>
</comment>
<dbReference type="PANTHER" id="PTHR30151">
    <property type="entry name" value="ALKANE SULFONATE ABC TRANSPORTER-RELATED, MEMBRANE SUBUNIT"/>
    <property type="match status" value="1"/>
</dbReference>
<dbReference type="PROSITE" id="PS50928">
    <property type="entry name" value="ABC_TM1"/>
    <property type="match status" value="1"/>
</dbReference>
<keyword evidence="2 7" id="KW-0813">Transport</keyword>
<dbReference type="Gene3D" id="1.10.3720.10">
    <property type="entry name" value="MetI-like"/>
    <property type="match status" value="1"/>
</dbReference>
<sequence>MSERSRPVVLGAIGLIIFGMIWELVVRVFEIQPFVLRSPVQIASTIIEDPGLYLRAASATAFHSVIGLVVALAASMLIGGGLATSKRLEEAAQPILMVILVAPWVAYYGSLRVAVGLGTAPILILISLVTLPAFTFAMVTGLRSADPAARELFESVSAGRWEVLWRLRMPSAAPTVLATARFNSGLALAAAYYAEGMATTGATSLGSIGLRAQAYSRGDVLWATIAVTAALGFVFLAVITVIERVALGWHVSQRD</sequence>
<dbReference type="Pfam" id="PF00528">
    <property type="entry name" value="BPD_transp_1"/>
    <property type="match status" value="1"/>
</dbReference>
<feature type="transmembrane region" description="Helical" evidence="7">
    <location>
        <begin position="121"/>
        <end position="142"/>
    </location>
</feature>
<feature type="transmembrane region" description="Helical" evidence="7">
    <location>
        <begin position="95"/>
        <end position="115"/>
    </location>
</feature>
<keyword evidence="4 7" id="KW-0812">Transmembrane</keyword>
<evidence type="ECO:0000313" key="9">
    <source>
        <dbReference type="EMBL" id="PIE32016.1"/>
    </source>
</evidence>